<evidence type="ECO:0000256" key="4">
    <source>
        <dbReference type="ARBA" id="ARBA00022989"/>
    </source>
</evidence>
<dbReference type="Proteomes" id="UP000052946">
    <property type="component" value="Unassembled WGS sequence"/>
</dbReference>
<dbReference type="RefSeq" id="WP_058949489.1">
    <property type="nucleotide sequence ID" value="NZ_BBXV01000011.1"/>
</dbReference>
<keyword evidence="2" id="KW-0812">Transmembrane</keyword>
<accession>A0A0U9H4K1</accession>
<evidence type="ECO:0000256" key="1">
    <source>
        <dbReference type="ARBA" id="ARBA00006068"/>
    </source>
</evidence>
<organism evidence="7 8">
    <name type="scientific">Oceanobacillus picturae</name>
    <dbReference type="NCBI Taxonomy" id="171693"/>
    <lineage>
        <taxon>Bacteria</taxon>
        <taxon>Bacillati</taxon>
        <taxon>Bacillota</taxon>
        <taxon>Bacilli</taxon>
        <taxon>Bacillales</taxon>
        <taxon>Bacillaceae</taxon>
        <taxon>Oceanobacillus</taxon>
    </lineage>
</organism>
<dbReference type="GO" id="GO:0071555">
    <property type="term" value="P:cell wall organization"/>
    <property type="evidence" value="ECO:0007669"/>
    <property type="project" value="UniProtKB-KW"/>
</dbReference>
<proteinExistence type="inferred from homology"/>
<evidence type="ECO:0000256" key="3">
    <source>
        <dbReference type="ARBA" id="ARBA00022968"/>
    </source>
</evidence>
<comment type="similarity">
    <text evidence="1">Belongs to the LytR/CpsA/Psr (LCP) family.</text>
</comment>
<evidence type="ECO:0000313" key="8">
    <source>
        <dbReference type="Proteomes" id="UP000052946"/>
    </source>
</evidence>
<protein>
    <submittedName>
        <fullName evidence="7">Transcriptional regulator</fullName>
    </submittedName>
</protein>
<evidence type="ECO:0000256" key="5">
    <source>
        <dbReference type="SAM" id="MobiDB-lite"/>
    </source>
</evidence>
<feature type="region of interest" description="Disordered" evidence="5">
    <location>
        <begin position="324"/>
        <end position="350"/>
    </location>
</feature>
<dbReference type="AlphaFoldDB" id="A0A0U9H4K1"/>
<reference evidence="7 8" key="2">
    <citation type="journal article" date="2016" name="Genome Announc.">
        <title>Draft Genome Sequence of Oceanobacillus picturae Heshi-B3, Isolated from Fermented Rice Bran in a Traditional Japanese Seafood Dish.</title>
        <authorList>
            <person name="Akuzawa S."/>
            <person name="Nagaoka J."/>
            <person name="Kanekatsu M."/>
            <person name="Kanesaki Y."/>
            <person name="Suzuki T."/>
        </authorList>
    </citation>
    <scope>NUCLEOTIDE SEQUENCE [LARGE SCALE GENOMIC DNA]</scope>
    <source>
        <strain evidence="7 8">Heshi-B3</strain>
    </source>
</reference>
<name>A0A0U9H4K1_9BACI</name>
<feature type="domain" description="Cell envelope-related transcriptional attenuator" evidence="6">
    <location>
        <begin position="98"/>
        <end position="246"/>
    </location>
</feature>
<reference evidence="8" key="1">
    <citation type="submission" date="2015-07" db="EMBL/GenBank/DDBJ databases">
        <title>Draft Genome Sequence of Oceanobacillus picturae Heshi-B3 that Was Isolated from Fermented Rice Bran with Aging Salted Mackerel, Which Was Named Heshiko as Traditional Fermented Seafood in Japan.</title>
        <authorList>
            <person name="Akuzawa S."/>
            <person name="Nakagawa J."/>
            <person name="Kanekatsu T."/>
            <person name="Kanesaki Y."/>
            <person name="Suzuki T."/>
        </authorList>
    </citation>
    <scope>NUCLEOTIDE SEQUENCE [LARGE SCALE GENOMIC DNA]</scope>
    <source>
        <strain evidence="8">Heshi-B3</strain>
    </source>
</reference>
<dbReference type="OrthoDB" id="27330at2"/>
<evidence type="ECO:0000256" key="2">
    <source>
        <dbReference type="ARBA" id="ARBA00022692"/>
    </source>
</evidence>
<keyword evidence="4" id="KW-0472">Membrane</keyword>
<gene>
    <name evidence="7" type="ORF">OPHB3_0820</name>
</gene>
<keyword evidence="3" id="KW-0735">Signal-anchor</keyword>
<dbReference type="InterPro" id="IPR050922">
    <property type="entry name" value="LytR/CpsA/Psr_CW_biosynth"/>
</dbReference>
<dbReference type="EMBL" id="BBXV01000011">
    <property type="protein sequence ID" value="GAQ16896.1"/>
    <property type="molecule type" value="Genomic_DNA"/>
</dbReference>
<keyword evidence="4" id="KW-1133">Transmembrane helix</keyword>
<dbReference type="PANTHER" id="PTHR33392">
    <property type="entry name" value="POLYISOPRENYL-TEICHOIC ACID--PEPTIDOGLYCAN TEICHOIC ACID TRANSFERASE TAGU"/>
    <property type="match status" value="1"/>
</dbReference>
<sequence length="350" mass="39113">MSYNKTNQTRVVRRKKRRRLKKRAFFILIPLLVILAGVSYASYLYIKADSVFSNSYEDDGREKSELREAAVDPTKDNVSVLIMGVDASNIRQNADNSRTDTLMVATLNKKNDSVKLLSIPRDSYVYIPEIGREDKINHAHARGGTTATIDTVENLLDIPIDYYVKVNFEAFIDVVDAVDGINVDVPYELREQNSKDQAGAIHLLPGEQQLNGEEALALARTRKQDNDIERGKRQQEIIKSVVKKAASLNSVLKYDDVIDAVGSNMTTNMTFSEMKSFISYGTAGKNLNFETLSLEGNDYQPGNVYYWQLDQVALQETKQTLQSHLGITPSSSTVNSTDGSTTSEENSSPY</sequence>
<dbReference type="NCBIfam" id="TIGR00350">
    <property type="entry name" value="lytR_cpsA_psr"/>
    <property type="match status" value="1"/>
</dbReference>
<comment type="caution">
    <text evidence="7">The sequence shown here is derived from an EMBL/GenBank/DDBJ whole genome shotgun (WGS) entry which is preliminary data.</text>
</comment>
<dbReference type="InterPro" id="IPR004474">
    <property type="entry name" value="LytR_CpsA_psr"/>
</dbReference>
<dbReference type="PANTHER" id="PTHR33392:SF3">
    <property type="entry name" value="POLYISOPRENYL-TEICHOIC ACID--PEPTIDOGLYCAN TEICHOIC ACID TRANSFERASE TAGT"/>
    <property type="match status" value="1"/>
</dbReference>
<dbReference type="Gene3D" id="3.40.630.190">
    <property type="entry name" value="LCP protein"/>
    <property type="match status" value="1"/>
</dbReference>
<dbReference type="Pfam" id="PF03816">
    <property type="entry name" value="LytR_cpsA_psr"/>
    <property type="match status" value="1"/>
</dbReference>
<evidence type="ECO:0000313" key="7">
    <source>
        <dbReference type="EMBL" id="GAQ16896.1"/>
    </source>
</evidence>
<evidence type="ECO:0000259" key="6">
    <source>
        <dbReference type="Pfam" id="PF03816"/>
    </source>
</evidence>